<feature type="compositionally biased region" description="Low complexity" evidence="2">
    <location>
        <begin position="430"/>
        <end position="445"/>
    </location>
</feature>
<feature type="region of interest" description="Disordered" evidence="2">
    <location>
        <begin position="1"/>
        <end position="78"/>
    </location>
</feature>
<dbReference type="EMBL" id="JANBVN010000246">
    <property type="protein sequence ID" value="KAJ9131055.1"/>
    <property type="molecule type" value="Genomic_DNA"/>
</dbReference>
<keyword evidence="1" id="KW-0175">Coiled coil</keyword>
<feature type="coiled-coil region" evidence="1">
    <location>
        <begin position="246"/>
        <end position="305"/>
    </location>
</feature>
<evidence type="ECO:0000256" key="2">
    <source>
        <dbReference type="SAM" id="MobiDB-lite"/>
    </source>
</evidence>
<gene>
    <name evidence="3" type="ORF">NKR19_g9651</name>
</gene>
<comment type="caution">
    <text evidence="3">The sequence shown here is derived from an EMBL/GenBank/DDBJ whole genome shotgun (WGS) entry which is preliminary data.</text>
</comment>
<evidence type="ECO:0000313" key="3">
    <source>
        <dbReference type="EMBL" id="KAJ9131055.1"/>
    </source>
</evidence>
<organism evidence="3 4">
    <name type="scientific">Coniochaeta hoffmannii</name>
    <dbReference type="NCBI Taxonomy" id="91930"/>
    <lineage>
        <taxon>Eukaryota</taxon>
        <taxon>Fungi</taxon>
        <taxon>Dikarya</taxon>
        <taxon>Ascomycota</taxon>
        <taxon>Pezizomycotina</taxon>
        <taxon>Sordariomycetes</taxon>
        <taxon>Sordariomycetidae</taxon>
        <taxon>Coniochaetales</taxon>
        <taxon>Coniochaetaceae</taxon>
        <taxon>Coniochaeta</taxon>
    </lineage>
</organism>
<keyword evidence="4" id="KW-1185">Reference proteome</keyword>
<proteinExistence type="predicted"/>
<sequence length="756" mass="85183">MSSSSSSSDDRSHHGGAKLVPQPRRQPSTIAPPPAPAKESTNKKPHGGQIKNPDSPTPLPKGQRTAERPLRPDGPFYYQAPMQIPNMNVGYPAFIRPSFNVPSESSASSGYYTSTRMPSGYNPFIAYPGDPRMMVSSDSSNTSASVNAITTGLGGMKLKSYQQEANNYIRHVQEQFYNLLQKSYRQEDLPPQFQQTLDRALKDITRDLGHLQGFVDRVATLGDNVKNKDNETETFQATTVEQAVEIQKLRNELDRVNLALSQSDKTNEDVQGTYQEVLVCLKEQNQELQKKLKTCQEQLEGKRQLFYTAPDDVEGKATLLSMVSDNDYRDKARIIQHLIDSAPQDKAKILEILFSSNAQAPVHNRSVSYQPTMVAIQSGSATPGGDLAWGSRRPSRVTPPAPVMRRTPSTFQPGSVMRPQSTMPQSNRFSQPRSRPSTGRPSSSRVDAGAARYRFDDPNPSASAQDFGSPQLSRTRQMVIAQNETELTQKIEIWKEEYSKIFRLVHGWATRYAVQVQHDQALAIQQEAPRLFEFMCDILYPGQPEAGASHANFLLEDQQCRPYFVERMMLQYIVNNILSVEGWMGFNDETDRELRDLNERLQKTEVFKTYIRQCIIDQISMVIGRMLGDPTFDAYRAQRISFHQQRLKTIVGPLMDADASRTDAGFDLHAIASTALQVSALVFQSRLNFEFSWTQTCSKFSLDFHVVKDPPLDPLMLQAKQYRLKLVVTPAIVFRDDRGMSVASKRVLRSEVFVMN</sequence>
<evidence type="ECO:0000256" key="1">
    <source>
        <dbReference type="SAM" id="Coils"/>
    </source>
</evidence>
<name>A0AA38RI17_9PEZI</name>
<accession>A0AA38RI17</accession>
<dbReference type="AlphaFoldDB" id="A0AA38RI17"/>
<protein>
    <submittedName>
        <fullName evidence="3">Uncharacterized protein</fullName>
    </submittedName>
</protein>
<feature type="region of interest" description="Disordered" evidence="2">
    <location>
        <begin position="381"/>
        <end position="447"/>
    </location>
</feature>
<dbReference type="Proteomes" id="UP001174691">
    <property type="component" value="Unassembled WGS sequence"/>
</dbReference>
<evidence type="ECO:0000313" key="4">
    <source>
        <dbReference type="Proteomes" id="UP001174691"/>
    </source>
</evidence>
<reference evidence="3" key="1">
    <citation type="submission" date="2022-07" db="EMBL/GenBank/DDBJ databases">
        <title>Fungi with potential for degradation of polypropylene.</title>
        <authorList>
            <person name="Gostincar C."/>
        </authorList>
    </citation>
    <scope>NUCLEOTIDE SEQUENCE</scope>
    <source>
        <strain evidence="3">EXF-13287</strain>
    </source>
</reference>
<feature type="compositionally biased region" description="Polar residues" evidence="2">
    <location>
        <begin position="407"/>
        <end position="429"/>
    </location>
</feature>